<proteinExistence type="predicted"/>
<organism evidence="2 3">
    <name type="scientific">Coniochaeta ligniaria NRRL 30616</name>
    <dbReference type="NCBI Taxonomy" id="1408157"/>
    <lineage>
        <taxon>Eukaryota</taxon>
        <taxon>Fungi</taxon>
        <taxon>Dikarya</taxon>
        <taxon>Ascomycota</taxon>
        <taxon>Pezizomycotina</taxon>
        <taxon>Sordariomycetes</taxon>
        <taxon>Sordariomycetidae</taxon>
        <taxon>Coniochaetales</taxon>
        <taxon>Coniochaetaceae</taxon>
        <taxon>Coniochaeta</taxon>
    </lineage>
</organism>
<feature type="region of interest" description="Disordered" evidence="1">
    <location>
        <begin position="595"/>
        <end position="622"/>
    </location>
</feature>
<reference evidence="2 3" key="1">
    <citation type="submission" date="2016-10" db="EMBL/GenBank/DDBJ databases">
        <title>Draft genome sequence of Coniochaeta ligniaria NRRL30616, a lignocellulolytic fungus for bioabatement of inhibitors in plant biomass hydrolysates.</title>
        <authorList>
            <consortium name="DOE Joint Genome Institute"/>
            <person name="Jimenez D.J."/>
            <person name="Hector R.E."/>
            <person name="Riley R."/>
            <person name="Sun H."/>
            <person name="Grigoriev I.V."/>
            <person name="Van Elsas J.D."/>
            <person name="Nichols N.N."/>
        </authorList>
    </citation>
    <scope>NUCLEOTIDE SEQUENCE [LARGE SCALE GENOMIC DNA]</scope>
    <source>
        <strain evidence="2 3">NRRL 30616</strain>
    </source>
</reference>
<dbReference type="EMBL" id="KV875094">
    <property type="protein sequence ID" value="OIW33655.1"/>
    <property type="molecule type" value="Genomic_DNA"/>
</dbReference>
<dbReference type="AlphaFoldDB" id="A0A1J7J0R7"/>
<accession>A0A1J7J0R7</accession>
<dbReference type="InParanoid" id="A0A1J7J0R7"/>
<evidence type="ECO:0000313" key="2">
    <source>
        <dbReference type="EMBL" id="OIW33655.1"/>
    </source>
</evidence>
<sequence>MKESVCERRRLSHTIQLLSPFTSFRKGPVRFDDNLKKGIEPRNNEVVLDDALKARVVEGSPCHMYKYSQRPPLCSCFPSPSLIHPHQHTLSIQILSYLLFTPTHQQPSIHHPLSKPPTHHPSPRDRQRLVYFLQVTPFLLAMTNTDMSFHLASLPKELQDMVWVSTTEVDRIPTMQCIEVDFLDGLQDAGEWFELPHAPAAYLPTRRFGGAGTGDTSFFFGMRRLSQTSPEARDAVQHFQRVVRRKNPDDFVEVEVKHRNREGSSAGAEDMSIWLNTKRDVICLQSPSQLLSRALPSGTLETWFSEGEGASGAVKVSWFSDLVGYHQSSLDFYRPLPFFGLDQMEHVAIDFQCEKARHSIHPNCSATGCRLFRKAYHIELYHTAGEERKYCVTCLETYLDKINKAVQDKEVDQYYLEPRMDDEFSIFEDRDWAELLGPDEPGTFTCQSCSGQFACGNGRLAKVAEGGWPFDVTQYIGRQPTCYTWHLPGKGTDIETLLMGRLPSLKKFYVIDTSIKLRPGRQLTLPHEQFAGNACKFVEVDTHDDAWDIHPNMWPPYNEGTNPAPLNSFAFADELQRVAWDFMCRKQAKELMDLENNGNANDDDDPLKSSVQDKQPLDRPILVDPGLETRLRALQGPAMVPNTSLQPSWPDNLLPVKVKVMARIDDGLRESETSEADDDVVFN</sequence>
<dbReference type="Proteomes" id="UP000182658">
    <property type="component" value="Unassembled WGS sequence"/>
</dbReference>
<name>A0A1J7J0R7_9PEZI</name>
<dbReference type="OrthoDB" id="5243194at2759"/>
<protein>
    <submittedName>
        <fullName evidence="2">Uncharacterized protein</fullName>
    </submittedName>
</protein>
<gene>
    <name evidence="2" type="ORF">CONLIGDRAFT_186868</name>
</gene>
<evidence type="ECO:0000256" key="1">
    <source>
        <dbReference type="SAM" id="MobiDB-lite"/>
    </source>
</evidence>
<keyword evidence="3" id="KW-1185">Reference proteome</keyword>
<evidence type="ECO:0000313" key="3">
    <source>
        <dbReference type="Proteomes" id="UP000182658"/>
    </source>
</evidence>